<dbReference type="OrthoDB" id="10036779at2759"/>
<sequence length="122" mass="14194">MDVEVSDVKKSLVLAENSPGKDSTEYIIIFEPRLSPLTRTLEPYILPFMFYNDVKKQQQMAALTKEKDQLSKSIIMYRSLFEASKQLLDEMKCQVEEAKLKESQLRNELKTYNIDIPTTQQV</sequence>
<dbReference type="InParanoid" id="A0A1S3GVS1"/>
<keyword evidence="1" id="KW-0175">Coiled coil</keyword>
<evidence type="ECO:0000259" key="2">
    <source>
        <dbReference type="Pfam" id="PF26199"/>
    </source>
</evidence>
<dbReference type="GO" id="GO:0006302">
    <property type="term" value="P:double-strand break repair"/>
    <property type="evidence" value="ECO:0007669"/>
    <property type="project" value="InterPro"/>
</dbReference>
<dbReference type="InterPro" id="IPR058616">
    <property type="entry name" value="Ig_SMCHD1_8th"/>
</dbReference>
<protein>
    <submittedName>
        <fullName evidence="4">Structural maintenance of chromosomes flexible hinge domain-containing protein 1-like</fullName>
    </submittedName>
</protein>
<evidence type="ECO:0000313" key="4">
    <source>
        <dbReference type="RefSeq" id="XP_012892886.1"/>
    </source>
</evidence>
<proteinExistence type="predicted"/>
<keyword evidence="3" id="KW-1185">Reference proteome</keyword>
<feature type="coiled-coil region" evidence="1">
    <location>
        <begin position="81"/>
        <end position="115"/>
    </location>
</feature>
<dbReference type="KEGG" id="dord:106002577"/>
<dbReference type="GeneID" id="106002577"/>
<dbReference type="PANTHER" id="PTHR22640:SF2">
    <property type="entry name" value="STRUCTURAL MAINTENANCE OF CHROMOSOMES FLEXIBLE HINGE DOMAIN-CONTAINING PROTEIN 1"/>
    <property type="match status" value="1"/>
</dbReference>
<gene>
    <name evidence="4" type="primary">LOC106002577</name>
</gene>
<dbReference type="PANTHER" id="PTHR22640">
    <property type="entry name" value="STRUCTURAL MAINTENANCE OF CHROMOSOMES FLEXIBLE HINGE DOMAIN-CONTAINING PROTEIN 1"/>
    <property type="match status" value="1"/>
</dbReference>
<accession>A0A1S3GVS1</accession>
<organism evidence="3 4">
    <name type="scientific">Dipodomys ordii</name>
    <name type="common">Ord's kangaroo rat</name>
    <dbReference type="NCBI Taxonomy" id="10020"/>
    <lineage>
        <taxon>Eukaryota</taxon>
        <taxon>Metazoa</taxon>
        <taxon>Chordata</taxon>
        <taxon>Craniata</taxon>
        <taxon>Vertebrata</taxon>
        <taxon>Euteleostomi</taxon>
        <taxon>Mammalia</taxon>
        <taxon>Eutheria</taxon>
        <taxon>Euarchontoglires</taxon>
        <taxon>Glires</taxon>
        <taxon>Rodentia</taxon>
        <taxon>Castorimorpha</taxon>
        <taxon>Heteromyidae</taxon>
        <taxon>Dipodomyinae</taxon>
        <taxon>Dipodomys</taxon>
    </lineage>
</organism>
<dbReference type="InterPro" id="IPR038892">
    <property type="entry name" value="SMCHD1"/>
</dbReference>
<dbReference type="Proteomes" id="UP000081671">
    <property type="component" value="Unplaced"/>
</dbReference>
<dbReference type="AlphaFoldDB" id="A0A1S3GVS1"/>
<evidence type="ECO:0000313" key="3">
    <source>
        <dbReference type="Proteomes" id="UP000081671"/>
    </source>
</evidence>
<dbReference type="Pfam" id="PF26199">
    <property type="entry name" value="Ig_SMCHD1_8th"/>
    <property type="match status" value="1"/>
</dbReference>
<name>A0A1S3GVS1_DIPOR</name>
<reference evidence="4" key="1">
    <citation type="submission" date="2025-08" db="UniProtKB">
        <authorList>
            <consortium name="RefSeq"/>
        </authorList>
    </citation>
    <scope>IDENTIFICATION</scope>
    <source>
        <tissue evidence="4">Kidney</tissue>
    </source>
</reference>
<evidence type="ECO:0000256" key="1">
    <source>
        <dbReference type="SAM" id="Coils"/>
    </source>
</evidence>
<dbReference type="RefSeq" id="XP_012892886.1">
    <property type="nucleotide sequence ID" value="XM_013037432.1"/>
</dbReference>
<feature type="domain" description="SMCHD1 Ig-like" evidence="2">
    <location>
        <begin position="10"/>
        <end position="53"/>
    </location>
</feature>
<dbReference type="GO" id="GO:0001740">
    <property type="term" value="C:Barr body"/>
    <property type="evidence" value="ECO:0007669"/>
    <property type="project" value="TreeGrafter"/>
</dbReference>